<organism evidence="2 3">
    <name type="scientific">Henriciella algicola</name>
    <dbReference type="NCBI Taxonomy" id="1608422"/>
    <lineage>
        <taxon>Bacteria</taxon>
        <taxon>Pseudomonadati</taxon>
        <taxon>Pseudomonadota</taxon>
        <taxon>Alphaproteobacteria</taxon>
        <taxon>Hyphomonadales</taxon>
        <taxon>Hyphomonadaceae</taxon>
        <taxon>Henriciella</taxon>
    </lineage>
</organism>
<dbReference type="InterPro" id="IPR016071">
    <property type="entry name" value="Staphylococal_nuclease_OB-fold"/>
</dbReference>
<dbReference type="RefSeq" id="WP_119455087.1">
    <property type="nucleotide sequence ID" value="NZ_QWGA01000008.1"/>
</dbReference>
<sequence length="157" mass="17076">MGPSARIPYLRHDRRMQCITIAIIALGACSAQTYEPKLAHTIYWSDGDSGRIDGLEFRLADVDAPETGGVGAAIGGAECERERELGFEAKAFMVELTKDAELVITSREAPDRFGRVVLSLSADEEDVARSGLDAGYLAPWPHDGSQALLEKPSWCDH</sequence>
<accession>A0A399RB97</accession>
<gene>
    <name evidence="2" type="ORF">D1222_15180</name>
</gene>
<feature type="domain" description="TNase-like" evidence="1">
    <location>
        <begin position="57"/>
        <end position="131"/>
    </location>
</feature>
<dbReference type="OrthoDB" id="9792155at2"/>
<dbReference type="InterPro" id="IPR035437">
    <property type="entry name" value="SNase_OB-fold_sf"/>
</dbReference>
<proteinExistence type="predicted"/>
<dbReference type="PROSITE" id="PS51257">
    <property type="entry name" value="PROKAR_LIPOPROTEIN"/>
    <property type="match status" value="1"/>
</dbReference>
<evidence type="ECO:0000313" key="2">
    <source>
        <dbReference type="EMBL" id="RIJ27711.1"/>
    </source>
</evidence>
<evidence type="ECO:0000313" key="3">
    <source>
        <dbReference type="Proteomes" id="UP000265845"/>
    </source>
</evidence>
<dbReference type="EMBL" id="QWGA01000008">
    <property type="protein sequence ID" value="RIJ27711.1"/>
    <property type="molecule type" value="Genomic_DNA"/>
</dbReference>
<dbReference type="SUPFAM" id="SSF50199">
    <property type="entry name" value="Staphylococcal nuclease"/>
    <property type="match status" value="1"/>
</dbReference>
<dbReference type="AlphaFoldDB" id="A0A399RB97"/>
<name>A0A399RB97_9PROT</name>
<dbReference type="Gene3D" id="2.40.50.90">
    <property type="match status" value="1"/>
</dbReference>
<keyword evidence="3" id="KW-1185">Reference proteome</keyword>
<protein>
    <submittedName>
        <fullName evidence="2">Thermonuclease family protein</fullName>
    </submittedName>
</protein>
<reference evidence="2 3" key="1">
    <citation type="submission" date="2018-08" db="EMBL/GenBank/DDBJ databases">
        <title>Henriciella mobilis sp. nov., isolated from seawater.</title>
        <authorList>
            <person name="Cheng H."/>
            <person name="Wu Y.-H."/>
            <person name="Xu X.-W."/>
            <person name="Guo L.-L."/>
        </authorList>
    </citation>
    <scope>NUCLEOTIDE SEQUENCE [LARGE SCALE GENOMIC DNA]</scope>
    <source>
        <strain evidence="2 3">CCUG67844</strain>
    </source>
</reference>
<evidence type="ECO:0000259" key="1">
    <source>
        <dbReference type="Pfam" id="PF00565"/>
    </source>
</evidence>
<comment type="caution">
    <text evidence="2">The sequence shown here is derived from an EMBL/GenBank/DDBJ whole genome shotgun (WGS) entry which is preliminary data.</text>
</comment>
<dbReference type="Pfam" id="PF00565">
    <property type="entry name" value="SNase"/>
    <property type="match status" value="1"/>
</dbReference>
<dbReference type="Proteomes" id="UP000265845">
    <property type="component" value="Unassembled WGS sequence"/>
</dbReference>